<proteinExistence type="predicted"/>
<feature type="chain" id="PRO_5001495703" description="Transferrin-binding protein B C-lobe/N-lobe beta barrel domain-containing protein" evidence="2">
    <location>
        <begin position="21"/>
        <end position="361"/>
    </location>
</feature>
<dbReference type="EMBL" id="APGJ01000007">
    <property type="protein sequence ID" value="EYD71037.1"/>
    <property type="molecule type" value="Genomic_DNA"/>
</dbReference>
<feature type="signal peptide" evidence="2">
    <location>
        <begin position="1"/>
        <end position="20"/>
    </location>
</feature>
<keyword evidence="4" id="KW-1185">Reference proteome</keyword>
<dbReference type="RefSeq" id="WP_017927131.1">
    <property type="nucleotide sequence ID" value="NZ_KB822995.1"/>
</dbReference>
<comment type="caution">
    <text evidence="3">The sequence shown here is derived from an EMBL/GenBank/DDBJ whole genome shotgun (WGS) entry which is preliminary data.</text>
</comment>
<feature type="compositionally biased region" description="Gly residues" evidence="1">
    <location>
        <begin position="32"/>
        <end position="41"/>
    </location>
</feature>
<dbReference type="PROSITE" id="PS51257">
    <property type="entry name" value="PROKAR_LIPOPROTEIN"/>
    <property type="match status" value="1"/>
</dbReference>
<protein>
    <recommendedName>
        <fullName evidence="5">Transferrin-binding protein B C-lobe/N-lobe beta barrel domain-containing protein</fullName>
    </recommendedName>
</protein>
<sequence>MIRLLSATALLALLAACGDGQPFEFEDTAVTDGGGSNGGNDGDGDDGVDPGDGFGSSERLLPGTPDPEPDRSIVRFEPESEDAGGFVRRVALRSGRLEVDNLAFDGTEPYDPARRGPSTLNGFAVFQSANSVDDSATGSDIDQIDYRAIYGESRNTVRVAGERLPQTRFTIVRSADFRGYGFGGFLYERNGGVEIPETGQAAFRGDYAGLRVFDGIGGQELTTGDMEILVDFADFNASDGVRGTLSNRRAFYANGREIEVTTDGTRQTDLSDRAILDLPTARFVLSNAASTPNGEIIGTLTSSVLVDGRAEDYESGEYYGVLSGDLGRGGEVTGVLVMESDDPRFEGVTAQETGGFTAYRD</sequence>
<dbReference type="STRING" id="1122180.Lokhon_02682"/>
<evidence type="ECO:0000313" key="4">
    <source>
        <dbReference type="Proteomes" id="UP000025047"/>
    </source>
</evidence>
<dbReference type="OrthoDB" id="7739218at2"/>
<dbReference type="Proteomes" id="UP000025047">
    <property type="component" value="Unassembled WGS sequence"/>
</dbReference>
<accession>A0A017H9A6</accession>
<reference evidence="3 4" key="1">
    <citation type="submission" date="2013-03" db="EMBL/GenBank/DDBJ databases">
        <authorList>
            <person name="Fiebig A."/>
            <person name="Goeker M."/>
            <person name="Klenk H.-P.P."/>
        </authorList>
    </citation>
    <scope>NUCLEOTIDE SEQUENCE [LARGE SCALE GENOMIC DNA]</scope>
    <source>
        <strain evidence="3 4">DSM 17492</strain>
    </source>
</reference>
<feature type="region of interest" description="Disordered" evidence="1">
    <location>
        <begin position="26"/>
        <end position="71"/>
    </location>
</feature>
<dbReference type="PATRIC" id="fig|1122180.6.peg.2664"/>
<evidence type="ECO:0000256" key="1">
    <source>
        <dbReference type="SAM" id="MobiDB-lite"/>
    </source>
</evidence>
<evidence type="ECO:0008006" key="5">
    <source>
        <dbReference type="Google" id="ProtNLM"/>
    </source>
</evidence>
<name>A0A017H9A6_9RHOB</name>
<evidence type="ECO:0000313" key="3">
    <source>
        <dbReference type="EMBL" id="EYD71037.1"/>
    </source>
</evidence>
<dbReference type="AlphaFoldDB" id="A0A017H9A6"/>
<keyword evidence="2" id="KW-0732">Signal</keyword>
<gene>
    <name evidence="3" type="ORF">Lokhon_02682</name>
</gene>
<dbReference type="eggNOG" id="ENOG502ZB7Z">
    <property type="taxonomic scope" value="Bacteria"/>
</dbReference>
<evidence type="ECO:0000256" key="2">
    <source>
        <dbReference type="SAM" id="SignalP"/>
    </source>
</evidence>
<dbReference type="HOGENOM" id="CLU_040167_0_0_5"/>
<organism evidence="3 4">
    <name type="scientific">Limimaricola hongkongensis DSM 17492</name>
    <dbReference type="NCBI Taxonomy" id="1122180"/>
    <lineage>
        <taxon>Bacteria</taxon>
        <taxon>Pseudomonadati</taxon>
        <taxon>Pseudomonadota</taxon>
        <taxon>Alphaproteobacteria</taxon>
        <taxon>Rhodobacterales</taxon>
        <taxon>Paracoccaceae</taxon>
        <taxon>Limimaricola</taxon>
    </lineage>
</organism>